<sequence>MEGVKTRSIGTVHSKLFIKDDKEIIISSKNLTTGKDRDTGVWSNDEEVIRHALRFVESLEG</sequence>
<dbReference type="InterPro" id="IPR001736">
    <property type="entry name" value="PLipase_D/transphosphatidylase"/>
</dbReference>
<evidence type="ECO:0000313" key="2">
    <source>
        <dbReference type="EMBL" id="OFV65998.1"/>
    </source>
</evidence>
<dbReference type="EMBL" id="LYOR01000005">
    <property type="protein sequence ID" value="OFV65998.1"/>
    <property type="molecule type" value="Genomic_DNA"/>
</dbReference>
<reference evidence="2" key="1">
    <citation type="submission" date="2016-05" db="EMBL/GenBank/DDBJ databases">
        <title>Microbial consortia oxidize butane by reversing methanogenesis.</title>
        <authorList>
            <person name="Laso-Perez R."/>
            <person name="Richter M."/>
            <person name="Wegener G."/>
            <person name="Musat F."/>
        </authorList>
    </citation>
    <scope>NUCLEOTIDE SEQUENCE [LARGE SCALE GENOMIC DNA]</scope>
    <source>
        <strain evidence="2">BOX1</strain>
    </source>
</reference>
<evidence type="ECO:0000313" key="3">
    <source>
        <dbReference type="Proteomes" id="UP000185779"/>
    </source>
</evidence>
<accession>A0A1F2P4A1</accession>
<dbReference type="Proteomes" id="UP000185779">
    <property type="component" value="Unassembled WGS sequence"/>
</dbReference>
<keyword evidence="3" id="KW-1185">Reference proteome</keyword>
<gene>
    <name evidence="2" type="ORF">SBU_001180</name>
</gene>
<comment type="caution">
    <text evidence="2">The sequence shown here is derived from an EMBL/GenBank/DDBJ whole genome shotgun (WGS) entry which is preliminary data.</text>
</comment>
<protein>
    <recommendedName>
        <fullName evidence="1">PLD phosphodiesterase domain-containing protein</fullName>
    </recommendedName>
</protein>
<dbReference type="GO" id="GO:0003824">
    <property type="term" value="F:catalytic activity"/>
    <property type="evidence" value="ECO:0007669"/>
    <property type="project" value="InterPro"/>
</dbReference>
<name>A0A1F2P4A1_9EURY</name>
<dbReference type="AlphaFoldDB" id="A0A1F2P4A1"/>
<proteinExistence type="predicted"/>
<feature type="domain" description="PLD phosphodiesterase" evidence="1">
    <location>
        <begin position="8"/>
        <end position="35"/>
    </location>
</feature>
<evidence type="ECO:0000259" key="1">
    <source>
        <dbReference type="PROSITE" id="PS50035"/>
    </source>
</evidence>
<organism evidence="2 3">
    <name type="scientific">Candidatus Syntropharchaeum butanivorans</name>
    <dbReference type="NCBI Taxonomy" id="1839936"/>
    <lineage>
        <taxon>Archaea</taxon>
        <taxon>Methanobacteriati</taxon>
        <taxon>Methanobacteriota</taxon>
        <taxon>Stenosarchaea group</taxon>
        <taxon>Methanomicrobia</taxon>
        <taxon>Methanosarcinales</taxon>
        <taxon>ANME-2 cluster</taxon>
        <taxon>Candidatus Syntropharchaeum</taxon>
    </lineage>
</organism>
<dbReference type="PROSITE" id="PS50035">
    <property type="entry name" value="PLD"/>
    <property type="match status" value="1"/>
</dbReference>
<dbReference type="Gene3D" id="3.30.870.10">
    <property type="entry name" value="Endonuclease Chain A"/>
    <property type="match status" value="1"/>
</dbReference>